<organism evidence="2 3">
    <name type="scientific">Ancylostoma ceylanicum</name>
    <dbReference type="NCBI Taxonomy" id="53326"/>
    <lineage>
        <taxon>Eukaryota</taxon>
        <taxon>Metazoa</taxon>
        <taxon>Ecdysozoa</taxon>
        <taxon>Nematoda</taxon>
        <taxon>Chromadorea</taxon>
        <taxon>Rhabditida</taxon>
        <taxon>Rhabditina</taxon>
        <taxon>Rhabditomorpha</taxon>
        <taxon>Strongyloidea</taxon>
        <taxon>Ancylostomatidae</taxon>
        <taxon>Ancylostomatinae</taxon>
        <taxon>Ancylostoma</taxon>
    </lineage>
</organism>
<keyword evidence="3" id="KW-1185">Reference proteome</keyword>
<evidence type="ECO:0000313" key="3">
    <source>
        <dbReference type="Proteomes" id="UP000024635"/>
    </source>
</evidence>
<dbReference type="Proteomes" id="UP000024635">
    <property type="component" value="Unassembled WGS sequence"/>
</dbReference>
<reference evidence="3" key="1">
    <citation type="journal article" date="2015" name="Nat. Genet.">
        <title>The genome and transcriptome of the zoonotic hookworm Ancylostoma ceylanicum identify infection-specific gene families.</title>
        <authorList>
            <person name="Schwarz E.M."/>
            <person name="Hu Y."/>
            <person name="Antoshechkin I."/>
            <person name="Miller M.M."/>
            <person name="Sternberg P.W."/>
            <person name="Aroian R.V."/>
        </authorList>
    </citation>
    <scope>NUCLEOTIDE SEQUENCE</scope>
    <source>
        <strain evidence="3">HY135</strain>
    </source>
</reference>
<feature type="compositionally biased region" description="Polar residues" evidence="1">
    <location>
        <begin position="39"/>
        <end position="58"/>
    </location>
</feature>
<sequence length="135" mass="15209">MNEHDLTHIQVEAGSLLHTLHVNLNMDNDTLHSLRTHRSASVISEGTNTTTPESTPQRSSERIHITSHTYVADPQVEIVRQLEDLHIIPAEHQTASITKPTTDTNGISNRPRLSIQLDKLALPTFDEDITKFQQF</sequence>
<comment type="caution">
    <text evidence="2">The sequence shown here is derived from an EMBL/GenBank/DDBJ whole genome shotgun (WGS) entry which is preliminary data.</text>
</comment>
<accession>A0A016TTE3</accession>
<evidence type="ECO:0000313" key="2">
    <source>
        <dbReference type="EMBL" id="EYC05658.1"/>
    </source>
</evidence>
<protein>
    <submittedName>
        <fullName evidence="2">Uncharacterized protein</fullName>
    </submittedName>
</protein>
<proteinExistence type="predicted"/>
<evidence type="ECO:0000256" key="1">
    <source>
        <dbReference type="SAM" id="MobiDB-lite"/>
    </source>
</evidence>
<gene>
    <name evidence="2" type="primary">Acey_s0081.g1506</name>
    <name evidence="2" type="ORF">Y032_0081g1506</name>
</gene>
<name>A0A016TTE3_9BILA</name>
<dbReference type="EMBL" id="JARK01001417">
    <property type="protein sequence ID" value="EYC05658.1"/>
    <property type="molecule type" value="Genomic_DNA"/>
</dbReference>
<feature type="region of interest" description="Disordered" evidence="1">
    <location>
        <begin position="39"/>
        <end position="61"/>
    </location>
</feature>
<dbReference type="AlphaFoldDB" id="A0A016TTE3"/>